<reference evidence="2" key="1">
    <citation type="journal article" date="2019" name="bioRxiv">
        <title>The Genome of the Zebra Mussel, Dreissena polymorpha: A Resource for Invasive Species Research.</title>
        <authorList>
            <person name="McCartney M.A."/>
            <person name="Auch B."/>
            <person name="Kono T."/>
            <person name="Mallez S."/>
            <person name="Zhang Y."/>
            <person name="Obille A."/>
            <person name="Becker A."/>
            <person name="Abrahante J.E."/>
            <person name="Garbe J."/>
            <person name="Badalamenti J.P."/>
            <person name="Herman A."/>
            <person name="Mangelson H."/>
            <person name="Liachko I."/>
            <person name="Sullivan S."/>
            <person name="Sone E.D."/>
            <person name="Koren S."/>
            <person name="Silverstein K.A.T."/>
            <person name="Beckman K.B."/>
            <person name="Gohl D.M."/>
        </authorList>
    </citation>
    <scope>NUCLEOTIDE SEQUENCE</scope>
    <source>
        <strain evidence="2">Duluth1</strain>
        <tissue evidence="2">Whole animal</tissue>
    </source>
</reference>
<feature type="transmembrane region" description="Helical" evidence="1">
    <location>
        <begin position="141"/>
        <end position="163"/>
    </location>
</feature>
<feature type="transmembrane region" description="Helical" evidence="1">
    <location>
        <begin position="103"/>
        <end position="121"/>
    </location>
</feature>
<sequence>MDKGTLANHGNKMPMWMVIWFYATAIICTIDASFIVLRPHTLPGGSLHYLFFFYKYYIHTDQRYNNVSDSYVYTQSLMNYAEVLLNIVTLFYHYRKSNLTKPLAFTVSVMTFWKTVLYIAMFYELAGGKDYRIGNTLLEEVLLVLIPNGIWLLLPGMCIVKLLRDMLCNRTDETVRLKVQ</sequence>
<proteinExistence type="predicted"/>
<keyword evidence="1" id="KW-0472">Membrane</keyword>
<name>A0A9D4QQK8_DREPO</name>
<organism evidence="2 3">
    <name type="scientific">Dreissena polymorpha</name>
    <name type="common">Zebra mussel</name>
    <name type="synonym">Mytilus polymorpha</name>
    <dbReference type="NCBI Taxonomy" id="45954"/>
    <lineage>
        <taxon>Eukaryota</taxon>
        <taxon>Metazoa</taxon>
        <taxon>Spiralia</taxon>
        <taxon>Lophotrochozoa</taxon>
        <taxon>Mollusca</taxon>
        <taxon>Bivalvia</taxon>
        <taxon>Autobranchia</taxon>
        <taxon>Heteroconchia</taxon>
        <taxon>Euheterodonta</taxon>
        <taxon>Imparidentia</taxon>
        <taxon>Neoheterodontei</taxon>
        <taxon>Myida</taxon>
        <taxon>Dreissenoidea</taxon>
        <taxon>Dreissenidae</taxon>
        <taxon>Dreissena</taxon>
    </lineage>
</organism>
<evidence type="ECO:0000313" key="3">
    <source>
        <dbReference type="Proteomes" id="UP000828390"/>
    </source>
</evidence>
<keyword evidence="3" id="KW-1185">Reference proteome</keyword>
<dbReference type="EMBL" id="JAIWYP010000004">
    <property type="protein sequence ID" value="KAH3838952.1"/>
    <property type="molecule type" value="Genomic_DNA"/>
</dbReference>
<evidence type="ECO:0000313" key="2">
    <source>
        <dbReference type="EMBL" id="KAH3838952.1"/>
    </source>
</evidence>
<reference evidence="2" key="2">
    <citation type="submission" date="2020-11" db="EMBL/GenBank/DDBJ databases">
        <authorList>
            <person name="McCartney M.A."/>
            <person name="Auch B."/>
            <person name="Kono T."/>
            <person name="Mallez S."/>
            <person name="Becker A."/>
            <person name="Gohl D.M."/>
            <person name="Silverstein K.A.T."/>
            <person name="Koren S."/>
            <person name="Bechman K.B."/>
            <person name="Herman A."/>
            <person name="Abrahante J.E."/>
            <person name="Garbe J."/>
        </authorList>
    </citation>
    <scope>NUCLEOTIDE SEQUENCE</scope>
    <source>
        <strain evidence="2">Duluth1</strain>
        <tissue evidence="2">Whole animal</tissue>
    </source>
</reference>
<dbReference type="Proteomes" id="UP000828390">
    <property type="component" value="Unassembled WGS sequence"/>
</dbReference>
<feature type="transmembrane region" description="Helical" evidence="1">
    <location>
        <begin position="15"/>
        <end position="37"/>
    </location>
</feature>
<keyword evidence="1" id="KW-0812">Transmembrane</keyword>
<accession>A0A9D4QQK8</accession>
<keyword evidence="1" id="KW-1133">Transmembrane helix</keyword>
<gene>
    <name evidence="2" type="ORF">DPMN_112370</name>
</gene>
<dbReference type="OrthoDB" id="60858at2759"/>
<protein>
    <submittedName>
        <fullName evidence="2">Uncharacterized protein</fullName>
    </submittedName>
</protein>
<dbReference type="PANTHER" id="PTHR37919">
    <property type="entry name" value="PROTEIN CBG05606"/>
    <property type="match status" value="1"/>
</dbReference>
<comment type="caution">
    <text evidence="2">The sequence shown here is derived from an EMBL/GenBank/DDBJ whole genome shotgun (WGS) entry which is preliminary data.</text>
</comment>
<evidence type="ECO:0000256" key="1">
    <source>
        <dbReference type="SAM" id="Phobius"/>
    </source>
</evidence>
<dbReference type="PANTHER" id="PTHR37919:SF2">
    <property type="entry name" value="EXPERA DOMAIN-CONTAINING PROTEIN"/>
    <property type="match status" value="1"/>
</dbReference>
<dbReference type="AlphaFoldDB" id="A0A9D4QQK8"/>